<evidence type="ECO:0000256" key="7">
    <source>
        <dbReference type="ARBA" id="ARBA00023163"/>
    </source>
</evidence>
<proteinExistence type="inferred from homology"/>
<name>A0A1E1KFW4_9HELO</name>
<evidence type="ECO:0000256" key="3">
    <source>
        <dbReference type="ARBA" id="ARBA00011837"/>
    </source>
</evidence>
<keyword evidence="8 10" id="KW-0539">Nucleus</keyword>
<comment type="similarity">
    <text evidence="2 10">Belongs to the Mediator complex subunit 7 family.</text>
</comment>
<dbReference type="PANTHER" id="PTHR21428">
    <property type="entry name" value="MEDIATOR OF RNA POLYMERASE II TRANSCRIPTION SUBUNIT 7"/>
    <property type="match status" value="1"/>
</dbReference>
<keyword evidence="7 10" id="KW-0804">Transcription</keyword>
<dbReference type="Gene3D" id="6.10.140.1520">
    <property type="match status" value="1"/>
</dbReference>
<dbReference type="SUPFAM" id="SSF140718">
    <property type="entry name" value="Mediator hinge subcomplex-like"/>
    <property type="match status" value="1"/>
</dbReference>
<dbReference type="InterPro" id="IPR044888">
    <property type="entry name" value="Mediatior_Med7_sf"/>
</dbReference>
<dbReference type="GO" id="GO:0003712">
    <property type="term" value="F:transcription coregulator activity"/>
    <property type="evidence" value="ECO:0007669"/>
    <property type="project" value="InterPro"/>
</dbReference>
<dbReference type="GO" id="GO:0006357">
    <property type="term" value="P:regulation of transcription by RNA polymerase II"/>
    <property type="evidence" value="ECO:0007669"/>
    <property type="project" value="InterPro"/>
</dbReference>
<dbReference type="GO" id="GO:0070847">
    <property type="term" value="C:core mediator complex"/>
    <property type="evidence" value="ECO:0007669"/>
    <property type="project" value="TreeGrafter"/>
</dbReference>
<evidence type="ECO:0000256" key="2">
    <source>
        <dbReference type="ARBA" id="ARBA00009994"/>
    </source>
</evidence>
<evidence type="ECO:0000256" key="10">
    <source>
        <dbReference type="RuleBase" id="RU364060"/>
    </source>
</evidence>
<comment type="function">
    <text evidence="9">Component of the Mediator complex, a coactivator involved in the regulated transcription of nearly all RNA polymerase II-dependent genes. Mediator functions as a bridge to convey information from gene-specific regulatory proteins to the basal RNA polymerase II transcription machinery. Mediator is recruited to promoters by direct interactions with regulatory proteins and serves as a scaffold for the assembly of a functional preinitiation complex with RNA polymerase II and the general transcription factors.</text>
</comment>
<keyword evidence="6 10" id="KW-0010">Activator</keyword>
<dbReference type="AlphaFoldDB" id="A0A1E1KFW4"/>
<dbReference type="InParanoid" id="A0A1E1KFW4"/>
<comment type="subcellular location">
    <subcellularLocation>
        <location evidence="1 10">Nucleus</location>
    </subcellularLocation>
</comment>
<evidence type="ECO:0000256" key="8">
    <source>
        <dbReference type="ARBA" id="ARBA00023242"/>
    </source>
</evidence>
<gene>
    <name evidence="11" type="ORF">RCO7_02696</name>
</gene>
<protein>
    <recommendedName>
        <fullName evidence="4 10">Mediator of RNA polymerase II transcription subunit 7</fullName>
    </recommendedName>
</protein>
<keyword evidence="5 10" id="KW-0805">Transcription regulation</keyword>
<evidence type="ECO:0000256" key="9">
    <source>
        <dbReference type="ARBA" id="ARBA00025687"/>
    </source>
</evidence>
<comment type="caution">
    <text evidence="11">The sequence shown here is derived from an EMBL/GenBank/DDBJ whole genome shotgun (WGS) entry which is preliminary data.</text>
</comment>
<evidence type="ECO:0000256" key="5">
    <source>
        <dbReference type="ARBA" id="ARBA00023015"/>
    </source>
</evidence>
<dbReference type="Proteomes" id="UP000178129">
    <property type="component" value="Unassembled WGS sequence"/>
</dbReference>
<keyword evidence="12" id="KW-1185">Reference proteome</keyword>
<dbReference type="PANTHER" id="PTHR21428:SF11">
    <property type="entry name" value="MEDIATOR OF RNA POLYMERASE II TRANSCRIPTION SUBUNIT 7"/>
    <property type="match status" value="1"/>
</dbReference>
<dbReference type="InterPro" id="IPR009244">
    <property type="entry name" value="Mediatior_Med7"/>
</dbReference>
<organism evidence="11 12">
    <name type="scientific">Rhynchosporium graminicola</name>
    <dbReference type="NCBI Taxonomy" id="2792576"/>
    <lineage>
        <taxon>Eukaryota</taxon>
        <taxon>Fungi</taxon>
        <taxon>Dikarya</taxon>
        <taxon>Ascomycota</taxon>
        <taxon>Pezizomycotina</taxon>
        <taxon>Leotiomycetes</taxon>
        <taxon>Helotiales</taxon>
        <taxon>Ploettnerulaceae</taxon>
        <taxon>Rhynchosporium</taxon>
    </lineage>
</organism>
<dbReference type="GO" id="GO:0016592">
    <property type="term" value="C:mediator complex"/>
    <property type="evidence" value="ECO:0007669"/>
    <property type="project" value="InterPro"/>
</dbReference>
<sequence length="247" mass="27916">MEEQPPLPSLATAFPSPPPFYKSFTPENLSKIAALRSAELSFLRQPQDPAKEVPVRILDLPAELRNLQPPNPPEEGVYRLFGDVFRLNEPLPTLQELGLEQLYTPPGTPNGGSKHADRAFILKRIAKSLLLNFLELVGIMSIDPEQYAEKVDHIKTLFVNFHHLLNEYRPHQARESLILMMQDQLDRSRAETKAIGEMKGKVEALLEGLSEMSGNEPGLEEIRGEEKAVVEEGRDVWEELEREFGDV</sequence>
<accession>A0A1E1KFW4</accession>
<dbReference type="FunCoup" id="A0A1E1KFW4">
    <property type="interactions" value="720"/>
</dbReference>
<reference evidence="12" key="1">
    <citation type="submission" date="2016-03" db="EMBL/GenBank/DDBJ databases">
        <authorList>
            <person name="Ploux O."/>
        </authorList>
    </citation>
    <scope>NUCLEOTIDE SEQUENCE [LARGE SCALE GENOMIC DNA]</scope>
    <source>
        <strain evidence="12">UK7</strain>
    </source>
</reference>
<comment type="subunit">
    <text evidence="3 10">Component of the Mediator complex.</text>
</comment>
<dbReference type="STRING" id="914237.A0A1E1KFW4"/>
<evidence type="ECO:0000313" key="12">
    <source>
        <dbReference type="Proteomes" id="UP000178129"/>
    </source>
</evidence>
<dbReference type="InterPro" id="IPR037212">
    <property type="entry name" value="Med7/Med21-like"/>
</dbReference>
<dbReference type="Pfam" id="PF05983">
    <property type="entry name" value="Med7"/>
    <property type="match status" value="1"/>
</dbReference>
<dbReference type="Gene3D" id="6.10.140.200">
    <property type="match status" value="1"/>
</dbReference>
<evidence type="ECO:0000256" key="4">
    <source>
        <dbReference type="ARBA" id="ARBA00020631"/>
    </source>
</evidence>
<evidence type="ECO:0000313" key="11">
    <source>
        <dbReference type="EMBL" id="CZS96946.1"/>
    </source>
</evidence>
<evidence type="ECO:0000256" key="1">
    <source>
        <dbReference type="ARBA" id="ARBA00004123"/>
    </source>
</evidence>
<dbReference type="EMBL" id="FJUW01000012">
    <property type="protein sequence ID" value="CZS96946.1"/>
    <property type="molecule type" value="Genomic_DNA"/>
</dbReference>
<evidence type="ECO:0000256" key="6">
    <source>
        <dbReference type="ARBA" id="ARBA00023159"/>
    </source>
</evidence>